<dbReference type="AlphaFoldDB" id="A0A7G6T669"/>
<dbReference type="InterPro" id="IPR025827">
    <property type="entry name" value="Zn_ribbon_recom_dom"/>
</dbReference>
<dbReference type="InterPro" id="IPR011109">
    <property type="entry name" value="DNA_bind_recombinase_dom"/>
</dbReference>
<dbReference type="Gene3D" id="3.90.1750.20">
    <property type="entry name" value="Putative Large Serine Recombinase, Chain B, Domain 2"/>
    <property type="match status" value="1"/>
</dbReference>
<evidence type="ECO:0000259" key="2">
    <source>
        <dbReference type="PROSITE" id="PS51737"/>
    </source>
</evidence>
<sequence>MLAIPSSPDERLTAVRRSKFAYVYVRQSSINQVRHHQESTELQYSLVDRAVRLGWPPDRVVVIDEDLGKSGNGQVERGGFQRLIAEIGLGNAGLVVSLDASRLARNNRDWHQLLELCSLFGVVIADGERLYDPCAYHDRLLLGLSGIMSEAELHQIRIRLHQGERQKAARGELRIPLPGGLAYNRSGQIVFNPDEEVQARLRLIFDKFRELQTARRVMRYLRTHDLRVPVRPLRGPAPHELLWRDATIAHVHHILHNPAYAGAYVYGRRRINAVRQGPGSHRATSKVAIDDWDICIKDAHPGYINWEEFMANQRRLADNTNLYEAGHRGAPRRGIALLQGLAVCGQCGRRMTVRYSGPDSACPVYCCLADRNQTGSSLCQEVRAPAVDELVAQTLLKALEPDQIAIAIAALDEIAEETRSLEKQWALRRERARYDAERARRQYDTVEPENRLVARTLEKAWEDKLRLIDEIEQEYRRWRDREPLVLQAQDHAALQELAENLPAIWHSETTQPEDRKRILRFIVQEVVLDQKKIRGQVAIRILWQTGATSDHQIQRRVQSYDRDYGELELVRERITQLNAAGDMDRKIAKILNDEGVRSARGKLFSYENIWLLRHRWGIPTAKINGVAANPPRWPDGTYSVQGAAAAIGVTAQTIFDYLAQGLVHGRQSTKGQPWQISLSSDQIDQLQRRLQRTRRSRKGAS</sequence>
<dbReference type="InterPro" id="IPR050639">
    <property type="entry name" value="SSR_resolvase"/>
</dbReference>
<evidence type="ECO:0000313" key="3">
    <source>
        <dbReference type="EMBL" id="QND62251.1"/>
    </source>
</evidence>
<dbReference type="PANTHER" id="PTHR30461">
    <property type="entry name" value="DNA-INVERTASE FROM LAMBDOID PROPHAGE"/>
    <property type="match status" value="1"/>
</dbReference>
<dbReference type="RefSeq" id="WP_183465644.1">
    <property type="nucleotide sequence ID" value="NZ_CP050299.1"/>
</dbReference>
<dbReference type="InterPro" id="IPR006119">
    <property type="entry name" value="Resolv_N"/>
</dbReference>
<accession>A0A7G6T669</accession>
<evidence type="ECO:0000313" key="4">
    <source>
        <dbReference type="Proteomes" id="UP000515465"/>
    </source>
</evidence>
<keyword evidence="3" id="KW-0614">Plasmid</keyword>
<dbReference type="CDD" id="cd00338">
    <property type="entry name" value="Ser_Recombinase"/>
    <property type="match status" value="1"/>
</dbReference>
<feature type="domain" description="Recombinase" evidence="2">
    <location>
        <begin position="178"/>
        <end position="322"/>
    </location>
</feature>
<dbReference type="GO" id="GO:0000150">
    <property type="term" value="F:DNA strand exchange activity"/>
    <property type="evidence" value="ECO:0007669"/>
    <property type="project" value="InterPro"/>
</dbReference>
<dbReference type="InterPro" id="IPR036162">
    <property type="entry name" value="Resolvase-like_N_sf"/>
</dbReference>
<dbReference type="EMBL" id="CP050299">
    <property type="protein sequence ID" value="QND62251.1"/>
    <property type="molecule type" value="Genomic_DNA"/>
</dbReference>
<feature type="domain" description="Resolvase/invertase-type recombinase catalytic" evidence="1">
    <location>
        <begin position="20"/>
        <end position="171"/>
    </location>
</feature>
<dbReference type="GO" id="GO:0003677">
    <property type="term" value="F:DNA binding"/>
    <property type="evidence" value="ECO:0007669"/>
    <property type="project" value="InterPro"/>
</dbReference>
<dbReference type="SMART" id="SM00857">
    <property type="entry name" value="Resolvase"/>
    <property type="match status" value="1"/>
</dbReference>
<dbReference type="Pfam" id="PF07508">
    <property type="entry name" value="Recombinase"/>
    <property type="match status" value="1"/>
</dbReference>
<gene>
    <name evidence="3" type="ORF">HB778_40175</name>
</gene>
<dbReference type="SUPFAM" id="SSF53041">
    <property type="entry name" value="Resolvase-like"/>
    <property type="match status" value="1"/>
</dbReference>
<dbReference type="Pfam" id="PF13408">
    <property type="entry name" value="Zn_ribbon_recom"/>
    <property type="match status" value="1"/>
</dbReference>
<dbReference type="PROSITE" id="PS51736">
    <property type="entry name" value="RECOMBINASES_3"/>
    <property type="match status" value="1"/>
</dbReference>
<reference evidence="4" key="1">
    <citation type="journal article" date="2020" name="Mol. Plant Microbe">
        <title>Rhizobial microsymbionts of the narrowly endemic Oxytropis species growing in Kamchatka are characterized by significant genetic diversity and possess a set of genes that are associated with T3SS and T6SS secretion systems and can affect the development of symbiosis.</title>
        <authorList>
            <person name="Safronova V."/>
            <person name="Guro P."/>
            <person name="Sazanova A."/>
            <person name="Kuznetsova I."/>
            <person name="Belimov A."/>
            <person name="Yakubov V."/>
            <person name="Chirak E."/>
            <person name="Afonin A."/>
            <person name="Gogolev Y."/>
            <person name="Andronov E."/>
            <person name="Tikhonovich I."/>
        </authorList>
    </citation>
    <scope>NUCLEOTIDE SEQUENCE [LARGE SCALE GENOMIC DNA]</scope>
    <source>
        <strain evidence="4">583</strain>
        <plasmid evidence="4">p_1</plasmid>
    </source>
</reference>
<dbReference type="PROSITE" id="PS51737">
    <property type="entry name" value="RECOMBINASE_DNA_BIND"/>
    <property type="match status" value="1"/>
</dbReference>
<name>A0A7G6T669_9HYPH</name>
<dbReference type="Gene3D" id="3.40.50.1390">
    <property type="entry name" value="Resolvase, N-terminal catalytic domain"/>
    <property type="match status" value="1"/>
</dbReference>
<dbReference type="InterPro" id="IPR038109">
    <property type="entry name" value="DNA_bind_recomb_sf"/>
</dbReference>
<dbReference type="PANTHER" id="PTHR30461:SF23">
    <property type="entry name" value="DNA RECOMBINASE-RELATED"/>
    <property type="match status" value="1"/>
</dbReference>
<organism evidence="3 4">
    <name type="scientific">Mesorhizobium huakuii</name>
    <dbReference type="NCBI Taxonomy" id="28104"/>
    <lineage>
        <taxon>Bacteria</taxon>
        <taxon>Pseudomonadati</taxon>
        <taxon>Pseudomonadota</taxon>
        <taxon>Alphaproteobacteria</taxon>
        <taxon>Hyphomicrobiales</taxon>
        <taxon>Phyllobacteriaceae</taxon>
        <taxon>Mesorhizobium</taxon>
    </lineage>
</organism>
<evidence type="ECO:0000259" key="1">
    <source>
        <dbReference type="PROSITE" id="PS51736"/>
    </source>
</evidence>
<dbReference type="Proteomes" id="UP000515465">
    <property type="component" value="Plasmid p_1"/>
</dbReference>
<protein>
    <submittedName>
        <fullName evidence="3">Recombinase family protein</fullName>
    </submittedName>
</protein>
<proteinExistence type="predicted"/>
<dbReference type="Pfam" id="PF00239">
    <property type="entry name" value="Resolvase"/>
    <property type="match status" value="1"/>
</dbReference>
<geneLocation type="plasmid" evidence="3 4">
    <name>p_1</name>
</geneLocation>